<evidence type="ECO:0000256" key="5">
    <source>
        <dbReference type="RuleBase" id="RU000646"/>
    </source>
</evidence>
<dbReference type="GO" id="GO:0043022">
    <property type="term" value="F:ribosome binding"/>
    <property type="evidence" value="ECO:0007669"/>
    <property type="project" value="TreeGrafter"/>
</dbReference>
<dbReference type="PANTHER" id="PTHR10938">
    <property type="entry name" value="TRANSLATION INITIATION FACTOR IF-3"/>
    <property type="match status" value="1"/>
</dbReference>
<evidence type="ECO:0000259" key="7">
    <source>
        <dbReference type="Pfam" id="PF05198"/>
    </source>
</evidence>
<dbReference type="InterPro" id="IPR001288">
    <property type="entry name" value="Translation_initiation_fac_3"/>
</dbReference>
<dbReference type="PROSITE" id="PS00938">
    <property type="entry name" value="IF3"/>
    <property type="match status" value="1"/>
</dbReference>
<dbReference type="InterPro" id="IPR036788">
    <property type="entry name" value="T_IF-3_C_sf"/>
</dbReference>
<evidence type="ECO:0000313" key="9">
    <source>
        <dbReference type="Proteomes" id="UP000228496"/>
    </source>
</evidence>
<gene>
    <name evidence="8" type="ORF">COV29_00725</name>
</gene>
<evidence type="ECO:0000256" key="2">
    <source>
        <dbReference type="ARBA" id="ARBA00022540"/>
    </source>
</evidence>
<dbReference type="InterPro" id="IPR019815">
    <property type="entry name" value="Translation_initiation_fac_3_C"/>
</dbReference>
<protein>
    <recommendedName>
        <fullName evidence="4 5">Translation initiation factor IF-3</fullName>
    </recommendedName>
</protein>
<name>A0A2J0Q822_9BACT</name>
<evidence type="ECO:0000256" key="4">
    <source>
        <dbReference type="NCBIfam" id="TIGR00168"/>
    </source>
</evidence>
<sequence length="172" mass="19404">MKKFKIYEKRPRANNQIRVPEVKVIDAEGKDLGVMKTHEALKISQAAGLDLIEVGPSSRPPVVKIMDFGKYMYQKSKKGNQKKSVAQEVKGIKIGFQTSIHDLEVRAKQADKFLKKGHRVSIILKLKGREKSKGNVGAEKLNHFLEFITEIHEIESPIKRGPMGFTVTIKPN</sequence>
<dbReference type="SUPFAM" id="SSF55200">
    <property type="entry name" value="Translation initiation factor IF3, C-terminal domain"/>
    <property type="match status" value="1"/>
</dbReference>
<comment type="caution">
    <text evidence="8">The sequence shown here is derived from an EMBL/GenBank/DDBJ whole genome shotgun (WGS) entry which is preliminary data.</text>
</comment>
<dbReference type="InterPro" id="IPR019814">
    <property type="entry name" value="Translation_initiation_fac_3_N"/>
</dbReference>
<dbReference type="GO" id="GO:0003743">
    <property type="term" value="F:translation initiation factor activity"/>
    <property type="evidence" value="ECO:0007669"/>
    <property type="project" value="UniProtKB-UniRule"/>
</dbReference>
<comment type="subcellular location">
    <subcellularLocation>
        <location evidence="5">Cytoplasm</location>
    </subcellularLocation>
</comment>
<feature type="domain" description="Translation initiation factor 3 N-terminal" evidence="7">
    <location>
        <begin position="14"/>
        <end position="80"/>
    </location>
</feature>
<comment type="subunit">
    <text evidence="5">Monomer.</text>
</comment>
<evidence type="ECO:0000256" key="1">
    <source>
        <dbReference type="ARBA" id="ARBA00005439"/>
    </source>
</evidence>
<dbReference type="AlphaFoldDB" id="A0A2J0Q822"/>
<dbReference type="SUPFAM" id="SSF54364">
    <property type="entry name" value="Translation initiation factor IF3, N-terminal domain"/>
    <property type="match status" value="1"/>
</dbReference>
<dbReference type="GO" id="GO:0005737">
    <property type="term" value="C:cytoplasm"/>
    <property type="evidence" value="ECO:0007669"/>
    <property type="project" value="UniProtKB-SubCell"/>
</dbReference>
<dbReference type="PANTHER" id="PTHR10938:SF0">
    <property type="entry name" value="TRANSLATION INITIATION FACTOR IF-3, MITOCHONDRIAL"/>
    <property type="match status" value="1"/>
</dbReference>
<dbReference type="Pfam" id="PF05198">
    <property type="entry name" value="IF3_N"/>
    <property type="match status" value="1"/>
</dbReference>
<dbReference type="EMBL" id="PCXQ01000003">
    <property type="protein sequence ID" value="PJE51267.1"/>
    <property type="molecule type" value="Genomic_DNA"/>
</dbReference>
<comment type="similarity">
    <text evidence="1 5">Belongs to the IF-3 family.</text>
</comment>
<keyword evidence="2 5" id="KW-0396">Initiation factor</keyword>
<evidence type="ECO:0000256" key="3">
    <source>
        <dbReference type="ARBA" id="ARBA00022917"/>
    </source>
</evidence>
<accession>A0A2J0Q822</accession>
<dbReference type="Gene3D" id="3.10.20.80">
    <property type="entry name" value="Translation initiation factor 3 (IF-3), N-terminal domain"/>
    <property type="match status" value="1"/>
</dbReference>
<dbReference type="InterPro" id="IPR036787">
    <property type="entry name" value="T_IF-3_N_sf"/>
</dbReference>
<dbReference type="InterPro" id="IPR019813">
    <property type="entry name" value="Translation_initiation_fac3_CS"/>
</dbReference>
<dbReference type="Gene3D" id="3.30.110.10">
    <property type="entry name" value="Translation initiation factor 3 (IF-3), C-terminal domain"/>
    <property type="match status" value="1"/>
</dbReference>
<evidence type="ECO:0000313" key="8">
    <source>
        <dbReference type="EMBL" id="PJE51267.1"/>
    </source>
</evidence>
<reference evidence="8 9" key="1">
    <citation type="submission" date="2017-09" db="EMBL/GenBank/DDBJ databases">
        <title>Depth-based differentiation of microbial function through sediment-hosted aquifers and enrichment of novel symbionts in the deep terrestrial subsurface.</title>
        <authorList>
            <person name="Probst A.J."/>
            <person name="Ladd B."/>
            <person name="Jarett J.K."/>
            <person name="Geller-Mcgrath D.E."/>
            <person name="Sieber C.M."/>
            <person name="Emerson J.B."/>
            <person name="Anantharaman K."/>
            <person name="Thomas B.C."/>
            <person name="Malmstrom R."/>
            <person name="Stieglmeier M."/>
            <person name="Klingl A."/>
            <person name="Woyke T."/>
            <person name="Ryan C.M."/>
            <person name="Banfield J.F."/>
        </authorList>
    </citation>
    <scope>NUCLEOTIDE SEQUENCE [LARGE SCALE GENOMIC DNA]</scope>
    <source>
        <strain evidence="8">CG10_big_fil_rev_8_21_14_0_10_36_16</strain>
    </source>
</reference>
<organism evidence="8 9">
    <name type="scientific">Candidatus Yanofskybacteria bacterium CG10_big_fil_rev_8_21_14_0_10_36_16</name>
    <dbReference type="NCBI Taxonomy" id="1975096"/>
    <lineage>
        <taxon>Bacteria</taxon>
        <taxon>Candidatus Yanofskyibacteriota</taxon>
    </lineage>
</organism>
<dbReference type="NCBIfam" id="TIGR00168">
    <property type="entry name" value="infC"/>
    <property type="match status" value="1"/>
</dbReference>
<evidence type="ECO:0000259" key="6">
    <source>
        <dbReference type="Pfam" id="PF00707"/>
    </source>
</evidence>
<feature type="domain" description="Translation initiation factor 3 C-terminal" evidence="6">
    <location>
        <begin position="88"/>
        <end position="171"/>
    </location>
</feature>
<dbReference type="Proteomes" id="UP000228496">
    <property type="component" value="Unassembled WGS sequence"/>
</dbReference>
<dbReference type="Pfam" id="PF00707">
    <property type="entry name" value="IF3_C"/>
    <property type="match status" value="1"/>
</dbReference>
<dbReference type="GO" id="GO:0032790">
    <property type="term" value="P:ribosome disassembly"/>
    <property type="evidence" value="ECO:0007669"/>
    <property type="project" value="TreeGrafter"/>
</dbReference>
<keyword evidence="3 5" id="KW-0648">Protein biosynthesis</keyword>
<comment type="function">
    <text evidence="5">IF-3 binds to the 30S ribosomal subunit and shifts the equilibrium between 70S ribosomes and their 50S and 30S subunits in favor of the free subunits, thus enhancing the availability of 30S subunits on which protein synthesis initiation begins.</text>
</comment>
<proteinExistence type="inferred from homology"/>